<organism evidence="1 2">
    <name type="scientific">Novosphingobium endophyticum</name>
    <dbReference type="NCBI Taxonomy" id="1955250"/>
    <lineage>
        <taxon>Bacteria</taxon>
        <taxon>Pseudomonadati</taxon>
        <taxon>Pseudomonadota</taxon>
        <taxon>Alphaproteobacteria</taxon>
        <taxon>Sphingomonadales</taxon>
        <taxon>Sphingomonadaceae</taxon>
        <taxon>Novosphingobium</taxon>
    </lineage>
</organism>
<accession>A0A916X6Y1</accession>
<proteinExistence type="predicted"/>
<dbReference type="RefSeq" id="WP_188772779.1">
    <property type="nucleotide sequence ID" value="NZ_BMHK01000034.1"/>
</dbReference>
<protein>
    <submittedName>
        <fullName evidence="1">Uncharacterized protein</fullName>
    </submittedName>
</protein>
<gene>
    <name evidence="1" type="ORF">GCM10011494_34180</name>
</gene>
<comment type="caution">
    <text evidence="1">The sequence shown here is derived from an EMBL/GenBank/DDBJ whole genome shotgun (WGS) entry which is preliminary data.</text>
</comment>
<keyword evidence="2" id="KW-1185">Reference proteome</keyword>
<dbReference type="Proteomes" id="UP000608154">
    <property type="component" value="Unassembled WGS sequence"/>
</dbReference>
<reference evidence="1" key="2">
    <citation type="submission" date="2020-09" db="EMBL/GenBank/DDBJ databases">
        <authorList>
            <person name="Sun Q."/>
            <person name="Zhou Y."/>
        </authorList>
    </citation>
    <scope>NUCLEOTIDE SEQUENCE</scope>
    <source>
        <strain evidence="1">CGMCC 1.15095</strain>
    </source>
</reference>
<sequence length="92" mass="10576">MAIKGDYNNSKGLTISYRQLGTISVDELLQALIQDVHALRDIYNVQYVKSPRLRLFATNEYGDEVMVRRPTGGPVNYLDTHHYRPACKDYDL</sequence>
<name>A0A916X6Y1_9SPHN</name>
<dbReference type="AlphaFoldDB" id="A0A916X6Y1"/>
<evidence type="ECO:0000313" key="1">
    <source>
        <dbReference type="EMBL" id="GGC12537.1"/>
    </source>
</evidence>
<evidence type="ECO:0000313" key="2">
    <source>
        <dbReference type="Proteomes" id="UP000608154"/>
    </source>
</evidence>
<reference evidence="1" key="1">
    <citation type="journal article" date="2014" name="Int. J. Syst. Evol. Microbiol.">
        <title>Complete genome sequence of Corynebacterium casei LMG S-19264T (=DSM 44701T), isolated from a smear-ripened cheese.</title>
        <authorList>
            <consortium name="US DOE Joint Genome Institute (JGI-PGF)"/>
            <person name="Walter F."/>
            <person name="Albersmeier A."/>
            <person name="Kalinowski J."/>
            <person name="Ruckert C."/>
        </authorList>
    </citation>
    <scope>NUCLEOTIDE SEQUENCE</scope>
    <source>
        <strain evidence="1">CGMCC 1.15095</strain>
    </source>
</reference>
<dbReference type="EMBL" id="BMHK01000034">
    <property type="protein sequence ID" value="GGC12537.1"/>
    <property type="molecule type" value="Genomic_DNA"/>
</dbReference>